<proteinExistence type="predicted"/>
<sequence length="62" mass="6783">MDPCPFVWVTVGNIALKIPVASKLTRSVVHLSSSSFFCKIKLNNLPPSKRRRPLPPVGGLDP</sequence>
<gene>
    <name evidence="1" type="ORF">ORAREDHAP_LOCUS49954</name>
</gene>
<evidence type="ECO:0000313" key="1">
    <source>
        <dbReference type="EMBL" id="CAB4320914.1"/>
    </source>
</evidence>
<dbReference type="EMBL" id="CAEKKB010000008">
    <property type="protein sequence ID" value="CAB4320914.1"/>
    <property type="molecule type" value="Genomic_DNA"/>
</dbReference>
<dbReference type="AlphaFoldDB" id="A0A6J5YBF9"/>
<reference evidence="2" key="1">
    <citation type="journal article" date="2020" name="Genome Biol.">
        <title>Gamete binning: chromosome-level and haplotype-resolved genome assembly enabled by high-throughput single-cell sequencing of gamete genomes.</title>
        <authorList>
            <person name="Campoy J.A."/>
            <person name="Sun H."/>
            <person name="Goel M."/>
            <person name="Jiao W.-B."/>
            <person name="Folz-Donahue K."/>
            <person name="Wang N."/>
            <person name="Rubio M."/>
            <person name="Liu C."/>
            <person name="Kukat C."/>
            <person name="Ruiz D."/>
            <person name="Huettel B."/>
            <person name="Schneeberger K."/>
        </authorList>
    </citation>
    <scope>NUCLEOTIDE SEQUENCE [LARGE SCALE GENOMIC DNA]</scope>
    <source>
        <strain evidence="2">cv. Rojo Pasion</strain>
    </source>
</reference>
<evidence type="ECO:0000313" key="2">
    <source>
        <dbReference type="Proteomes" id="UP000507245"/>
    </source>
</evidence>
<dbReference type="Proteomes" id="UP000507245">
    <property type="component" value="Unassembled WGS sequence"/>
</dbReference>
<dbReference type="PANTHER" id="PTHR31317">
    <property type="entry name" value="OS08G0163500 PROTEIN"/>
    <property type="match status" value="1"/>
</dbReference>
<dbReference type="PANTHER" id="PTHR31317:SF3">
    <property type="entry name" value="OS07G0133500 PROTEIN"/>
    <property type="match status" value="1"/>
</dbReference>
<dbReference type="Pfam" id="PF06219">
    <property type="entry name" value="DUF1005"/>
    <property type="match status" value="1"/>
</dbReference>
<organism evidence="1 2">
    <name type="scientific">Prunus armeniaca</name>
    <name type="common">Apricot</name>
    <name type="synonym">Armeniaca vulgaris</name>
    <dbReference type="NCBI Taxonomy" id="36596"/>
    <lineage>
        <taxon>Eukaryota</taxon>
        <taxon>Viridiplantae</taxon>
        <taxon>Streptophyta</taxon>
        <taxon>Embryophyta</taxon>
        <taxon>Tracheophyta</taxon>
        <taxon>Spermatophyta</taxon>
        <taxon>Magnoliopsida</taxon>
        <taxon>eudicotyledons</taxon>
        <taxon>Gunneridae</taxon>
        <taxon>Pentapetalae</taxon>
        <taxon>rosids</taxon>
        <taxon>fabids</taxon>
        <taxon>Rosales</taxon>
        <taxon>Rosaceae</taxon>
        <taxon>Amygdaloideae</taxon>
        <taxon>Amygdaleae</taxon>
        <taxon>Prunus</taxon>
    </lineage>
</organism>
<dbReference type="OrthoDB" id="748166at2759"/>
<keyword evidence="2" id="KW-1185">Reference proteome</keyword>
<accession>A0A6J5YBF9</accession>
<name>A0A6J5YBF9_PRUAR</name>
<dbReference type="InterPro" id="IPR010410">
    <property type="entry name" value="DUF1005"/>
</dbReference>
<protein>
    <submittedName>
        <fullName evidence="1">Uncharacterized protein</fullName>
    </submittedName>
</protein>